<feature type="transmembrane region" description="Helical" evidence="1">
    <location>
        <begin position="61"/>
        <end position="83"/>
    </location>
</feature>
<reference evidence="3" key="1">
    <citation type="submission" date="2022-04" db="EMBL/GenBank/DDBJ databases">
        <title>Roseibium sp. CAU 1639 isolated from mud.</title>
        <authorList>
            <person name="Kim W."/>
        </authorList>
    </citation>
    <scope>NUCLEOTIDE SEQUENCE</scope>
    <source>
        <strain evidence="3">CAU 1639</strain>
    </source>
</reference>
<keyword evidence="1" id="KW-0812">Transmembrane</keyword>
<evidence type="ECO:0000256" key="1">
    <source>
        <dbReference type="SAM" id="Phobius"/>
    </source>
</evidence>
<feature type="transmembrane region" description="Helical" evidence="1">
    <location>
        <begin position="95"/>
        <end position="114"/>
    </location>
</feature>
<keyword evidence="1" id="KW-1133">Transmembrane helix</keyword>
<dbReference type="NCBIfam" id="NF010398">
    <property type="entry name" value="PRK13825.1-2"/>
    <property type="match status" value="1"/>
</dbReference>
<feature type="domain" description="CN hydrolase" evidence="2">
    <location>
        <begin position="178"/>
        <end position="374"/>
    </location>
</feature>
<gene>
    <name evidence="3" type="ORF">M0H32_26560</name>
</gene>
<name>A0ABT0H2N8_9HYPH</name>
<dbReference type="InterPro" id="IPR003010">
    <property type="entry name" value="C-N_Hydrolase"/>
</dbReference>
<dbReference type="Gene3D" id="3.60.110.10">
    <property type="entry name" value="Carbon-nitrogen hydrolase"/>
    <property type="match status" value="1"/>
</dbReference>
<keyword evidence="1" id="KW-0472">Membrane</keyword>
<proteinExistence type="predicted"/>
<dbReference type="EMBL" id="JALNMJ010000030">
    <property type="protein sequence ID" value="MCK7615735.1"/>
    <property type="molecule type" value="Genomic_DNA"/>
</dbReference>
<organism evidence="3 4">
    <name type="scientific">Roseibium sediminicola</name>
    <dbReference type="NCBI Taxonomy" id="2933272"/>
    <lineage>
        <taxon>Bacteria</taxon>
        <taxon>Pseudomonadati</taxon>
        <taxon>Pseudomonadota</taxon>
        <taxon>Alphaproteobacteria</taxon>
        <taxon>Hyphomicrobiales</taxon>
        <taxon>Stappiaceae</taxon>
        <taxon>Roseibium</taxon>
    </lineage>
</organism>
<evidence type="ECO:0000313" key="4">
    <source>
        <dbReference type="Proteomes" id="UP001431221"/>
    </source>
</evidence>
<dbReference type="SUPFAM" id="SSF56317">
    <property type="entry name" value="Carbon-nitrogen hydrolase"/>
    <property type="match status" value="1"/>
</dbReference>
<evidence type="ECO:0000313" key="3">
    <source>
        <dbReference type="EMBL" id="MCK7615735.1"/>
    </source>
</evidence>
<feature type="transmembrane region" description="Helical" evidence="1">
    <location>
        <begin position="126"/>
        <end position="150"/>
    </location>
</feature>
<sequence>MATGTIGWSGNVLLLPAGMLFPAFWAYAPSRSVAALVAAAHFLGASRGLPQGASIFFGSQYAIGLGLWFAASLVFVILHSALWTRRSGWPRILRYLIASVLMSLPPFGIMGWASPITAAGVLFPGWSWLGLAATAILLLAMTTSFCRIAVPAVAGCAAWSAAFWTQPKVIEGWTGINTTFGYEGAGQPAGYEHQRESIAMVRKAAGQGVNVAVLPESALGLWTPTTEQLWKDALSDLPVTVIGGAAVVQKSGYDTVMVEISAKGSRILYRERMPVPVSMWQPWRRFTGESGGANAYFFDNPVMQVAGIRAAPLICYEQLIIWPVLQSMATGSDIILAIGNGWWTGESNITDIQRASVTAWAKLFDVPLLIAFNE</sequence>
<keyword evidence="4" id="KW-1185">Reference proteome</keyword>
<dbReference type="PROSITE" id="PS50263">
    <property type="entry name" value="CN_HYDROLASE"/>
    <property type="match status" value="1"/>
</dbReference>
<comment type="caution">
    <text evidence="3">The sequence shown here is derived from an EMBL/GenBank/DDBJ whole genome shotgun (WGS) entry which is preliminary data.</text>
</comment>
<dbReference type="InterPro" id="IPR036526">
    <property type="entry name" value="C-N_Hydrolase_sf"/>
</dbReference>
<dbReference type="Pfam" id="PF00795">
    <property type="entry name" value="CN_hydrolase"/>
    <property type="match status" value="1"/>
</dbReference>
<dbReference type="Proteomes" id="UP001431221">
    <property type="component" value="Unassembled WGS sequence"/>
</dbReference>
<evidence type="ECO:0000259" key="2">
    <source>
        <dbReference type="PROSITE" id="PS50263"/>
    </source>
</evidence>
<accession>A0ABT0H2N8</accession>
<protein>
    <submittedName>
        <fullName evidence="3">Conjugal transfer protein TraB</fullName>
    </submittedName>
</protein>
<feature type="transmembrane region" description="Helical" evidence="1">
    <location>
        <begin position="6"/>
        <end position="26"/>
    </location>
</feature>